<name>A0A9X6BBY1_BACCE</name>
<sequence>MIGRINTGIIFLRENVTSIVIRCNIFSREGVLCMKKLLNVLGIIIVMIIASYSLMKVLLHYANKPAEVNTIAQIEDVQEETKVLDFIRMTHESYNNFLNYGKAENYTDGDWNQFKQWFQQQEQSLKNIHTEIKNEKIKRDVNRSYEIVKKGVELQNIEYVVYAHRVYHDLDIIVNKYRGETNIWGYTEFGDGKDIKVIEQAIQTK</sequence>
<gene>
    <name evidence="2" type="ORF">BLX06_03965</name>
</gene>
<protein>
    <submittedName>
        <fullName evidence="2">Uncharacterized protein</fullName>
    </submittedName>
</protein>
<reference evidence="2 3" key="1">
    <citation type="submission" date="2017-01" db="EMBL/GenBank/DDBJ databases">
        <title>Bacillus cereus isolates.</title>
        <authorList>
            <person name="Beno S.M."/>
        </authorList>
    </citation>
    <scope>NUCLEOTIDE SEQUENCE [LARGE SCALE GENOMIC DNA]</scope>
    <source>
        <strain evidence="2 3">FSL K6-1030</strain>
    </source>
</reference>
<accession>A0A9X6BBY1</accession>
<comment type="caution">
    <text evidence="2">The sequence shown here is derived from an EMBL/GenBank/DDBJ whole genome shotgun (WGS) entry which is preliminary data.</text>
</comment>
<dbReference type="AlphaFoldDB" id="A0A9X6BBY1"/>
<dbReference type="EMBL" id="MUAU01000007">
    <property type="protein sequence ID" value="OOR76266.1"/>
    <property type="molecule type" value="Genomic_DNA"/>
</dbReference>
<proteinExistence type="predicted"/>
<evidence type="ECO:0000313" key="3">
    <source>
        <dbReference type="Proteomes" id="UP000190641"/>
    </source>
</evidence>
<keyword evidence="1" id="KW-0812">Transmembrane</keyword>
<keyword evidence="1" id="KW-0472">Membrane</keyword>
<evidence type="ECO:0000256" key="1">
    <source>
        <dbReference type="SAM" id="Phobius"/>
    </source>
</evidence>
<evidence type="ECO:0000313" key="2">
    <source>
        <dbReference type="EMBL" id="OOR76266.1"/>
    </source>
</evidence>
<keyword evidence="1" id="KW-1133">Transmembrane helix</keyword>
<feature type="transmembrane region" description="Helical" evidence="1">
    <location>
        <begin position="37"/>
        <end position="55"/>
    </location>
</feature>
<dbReference type="Proteomes" id="UP000190641">
    <property type="component" value="Unassembled WGS sequence"/>
</dbReference>
<organism evidence="2 3">
    <name type="scientific">Bacillus cereus</name>
    <dbReference type="NCBI Taxonomy" id="1396"/>
    <lineage>
        <taxon>Bacteria</taxon>
        <taxon>Bacillati</taxon>
        <taxon>Bacillota</taxon>
        <taxon>Bacilli</taxon>
        <taxon>Bacillales</taxon>
        <taxon>Bacillaceae</taxon>
        <taxon>Bacillus</taxon>
        <taxon>Bacillus cereus group</taxon>
    </lineage>
</organism>